<dbReference type="GO" id="GO:0001666">
    <property type="term" value="P:response to hypoxia"/>
    <property type="evidence" value="ECO:0007669"/>
    <property type="project" value="TreeGrafter"/>
</dbReference>
<evidence type="ECO:0000256" key="7">
    <source>
        <dbReference type="ARBA" id="ARBA00022798"/>
    </source>
</evidence>
<keyword evidence="7" id="KW-0319">Glycerol metabolism</keyword>
<evidence type="ECO:0000256" key="10">
    <source>
        <dbReference type="ARBA" id="ARBA00048109"/>
    </source>
</evidence>
<dbReference type="Pfam" id="PF06974">
    <property type="entry name" value="WS_DGAT_C"/>
    <property type="match status" value="1"/>
</dbReference>
<evidence type="ECO:0000256" key="5">
    <source>
        <dbReference type="ARBA" id="ARBA00022516"/>
    </source>
</evidence>
<protein>
    <recommendedName>
        <fullName evidence="4">diacylglycerol O-acyltransferase</fullName>
        <ecNumber evidence="4">2.3.1.20</ecNumber>
    </recommendedName>
</protein>
<dbReference type="GO" id="GO:0019432">
    <property type="term" value="P:triglyceride biosynthetic process"/>
    <property type="evidence" value="ECO:0007669"/>
    <property type="project" value="UniProtKB-UniPathway"/>
</dbReference>
<evidence type="ECO:0000313" key="14">
    <source>
        <dbReference type="EMBL" id="NNG36662.1"/>
    </source>
</evidence>
<dbReference type="Proteomes" id="UP000562984">
    <property type="component" value="Unassembled WGS sequence"/>
</dbReference>
<dbReference type="PANTHER" id="PTHR31650">
    <property type="entry name" value="O-ACYLTRANSFERASE (WSD1-LIKE) FAMILY PROTEIN"/>
    <property type="match status" value="1"/>
</dbReference>
<proteinExistence type="inferred from homology"/>
<keyword evidence="15" id="KW-1185">Reference proteome</keyword>
<keyword evidence="6" id="KW-0808">Transferase</keyword>
<keyword evidence="5" id="KW-0444">Lipid biosynthesis</keyword>
<organism evidence="14 15">
    <name type="scientific">Nakamurella aerolata</name>
    <dbReference type="NCBI Taxonomy" id="1656892"/>
    <lineage>
        <taxon>Bacteria</taxon>
        <taxon>Bacillati</taxon>
        <taxon>Actinomycetota</taxon>
        <taxon>Actinomycetes</taxon>
        <taxon>Nakamurellales</taxon>
        <taxon>Nakamurellaceae</taxon>
        <taxon>Nakamurella</taxon>
    </lineage>
</organism>
<reference evidence="14 15" key="1">
    <citation type="submission" date="2020-05" db="EMBL/GenBank/DDBJ databases">
        <title>Nakamurella sp. DB0629 isolated from air conditioner.</title>
        <authorList>
            <person name="Kim D.H."/>
            <person name="Kim D.-U."/>
        </authorList>
    </citation>
    <scope>NUCLEOTIDE SEQUENCE [LARGE SCALE GENOMIC DNA]</scope>
    <source>
        <strain evidence="14 15">DB0629</strain>
    </source>
</reference>
<gene>
    <name evidence="14" type="ORF">HKD39_13270</name>
</gene>
<keyword evidence="9" id="KW-0012">Acyltransferase</keyword>
<dbReference type="GO" id="GO:0071731">
    <property type="term" value="P:response to nitric oxide"/>
    <property type="evidence" value="ECO:0007669"/>
    <property type="project" value="TreeGrafter"/>
</dbReference>
<dbReference type="InterPro" id="IPR004255">
    <property type="entry name" value="O-acyltransferase_WSD1_N"/>
</dbReference>
<evidence type="ECO:0000259" key="12">
    <source>
        <dbReference type="Pfam" id="PF03007"/>
    </source>
</evidence>
<dbReference type="AlphaFoldDB" id="A0A849AIN5"/>
<evidence type="ECO:0000256" key="6">
    <source>
        <dbReference type="ARBA" id="ARBA00022679"/>
    </source>
</evidence>
<evidence type="ECO:0000256" key="9">
    <source>
        <dbReference type="ARBA" id="ARBA00023315"/>
    </source>
</evidence>
<comment type="pathway">
    <text evidence="1">Glycerolipid metabolism; triacylglycerol biosynthesis.</text>
</comment>
<comment type="pathway">
    <text evidence="2">Lipid metabolism.</text>
</comment>
<evidence type="ECO:0000256" key="11">
    <source>
        <dbReference type="SAM" id="MobiDB-lite"/>
    </source>
</evidence>
<dbReference type="EC" id="2.3.1.20" evidence="4"/>
<evidence type="ECO:0000256" key="3">
    <source>
        <dbReference type="ARBA" id="ARBA00009587"/>
    </source>
</evidence>
<dbReference type="GO" id="GO:0051701">
    <property type="term" value="P:biological process involved in interaction with host"/>
    <property type="evidence" value="ECO:0007669"/>
    <property type="project" value="TreeGrafter"/>
</dbReference>
<dbReference type="GO" id="GO:0004144">
    <property type="term" value="F:diacylglycerol O-acyltransferase activity"/>
    <property type="evidence" value="ECO:0007669"/>
    <property type="project" value="UniProtKB-EC"/>
</dbReference>
<comment type="caution">
    <text evidence="14">The sequence shown here is derived from an EMBL/GenBank/DDBJ whole genome shotgun (WGS) entry which is preliminary data.</text>
</comment>
<dbReference type="PANTHER" id="PTHR31650:SF1">
    <property type="entry name" value="WAX ESTER SYNTHASE_DIACYLGLYCEROL ACYLTRANSFERASE 4-RELATED"/>
    <property type="match status" value="1"/>
</dbReference>
<dbReference type="EMBL" id="JABEND010000007">
    <property type="protein sequence ID" value="NNG36662.1"/>
    <property type="molecule type" value="Genomic_DNA"/>
</dbReference>
<feature type="region of interest" description="Disordered" evidence="11">
    <location>
        <begin position="286"/>
        <end position="320"/>
    </location>
</feature>
<dbReference type="Pfam" id="PF03007">
    <property type="entry name" value="WS_DGAT_cat"/>
    <property type="match status" value="1"/>
</dbReference>
<evidence type="ECO:0000256" key="1">
    <source>
        <dbReference type="ARBA" id="ARBA00004771"/>
    </source>
</evidence>
<name>A0A849AIN5_9ACTN</name>
<evidence type="ECO:0000256" key="2">
    <source>
        <dbReference type="ARBA" id="ARBA00005189"/>
    </source>
</evidence>
<keyword evidence="8" id="KW-0443">Lipid metabolism</keyword>
<comment type="similarity">
    <text evidence="3">Belongs to the long-chain O-acyltransferase family.</text>
</comment>
<evidence type="ECO:0000256" key="4">
    <source>
        <dbReference type="ARBA" id="ARBA00013244"/>
    </source>
</evidence>
<dbReference type="GO" id="GO:0006071">
    <property type="term" value="P:glycerol metabolic process"/>
    <property type="evidence" value="ECO:0007669"/>
    <property type="project" value="UniProtKB-KW"/>
</dbReference>
<dbReference type="UniPathway" id="UPA00282"/>
<dbReference type="InterPro" id="IPR045034">
    <property type="entry name" value="O-acyltransferase_WSD1-like"/>
</dbReference>
<feature type="compositionally biased region" description="Low complexity" evidence="11">
    <location>
        <begin position="286"/>
        <end position="303"/>
    </location>
</feature>
<feature type="region of interest" description="Disordered" evidence="11">
    <location>
        <begin position="29"/>
        <end position="58"/>
    </location>
</feature>
<feature type="domain" description="O-acyltransferase WSD1-like N-terminal" evidence="12">
    <location>
        <begin position="5"/>
        <end position="285"/>
    </location>
</feature>
<dbReference type="RefSeq" id="WP_171200348.1">
    <property type="nucleotide sequence ID" value="NZ_JABEND010000007.1"/>
</dbReference>
<sequence>MADRLSAQDTVFLYAQRESQPSHVGGVVILEPLEKSRRRRSGADGRPATQPDPAAEATSDYERILAHISARLPLVPRYRQRVRAVPGRLARPVWIDDESFDITYHVRRSALPSPGTDAQLNDLVGRLISRPLDLDRPLWEIYVVEGLAGGRVAIVNKTHEAMVDRLGAVDLAAAILDLSAEPRATEPVDLWVPEPAPSDADLLVDAVSDLLARPSDMADVLRLGVADLRSTAGRVARTVSGIAGIVQQTISPAPRNMLGGAGAGSRRFGTYAADLDEFRAIRAAAAGATGGQQQAQTSGQTRAVPADRRGHGQRGGAPDAGRVATVHDVMLTVLTGALRGWLLAHGEPTTDASGIRALVPMSVRAPGGVATVTSLLVDLPVGEPNPAVRLHQIAFQTEAFTTRVVGESGRQLGADTLAALGRYTPPTLHALGARLGAQLSRRSYNLLVTNVPGPQVPLYIAGSLVSAMYPVAPLVTGQALAVACTSYRGKVFYGLTTDRMAVPDTSDFTELLGDATAELAAAVGVP</sequence>
<evidence type="ECO:0000259" key="13">
    <source>
        <dbReference type="Pfam" id="PF06974"/>
    </source>
</evidence>
<dbReference type="InterPro" id="IPR009721">
    <property type="entry name" value="O-acyltransferase_WSD1_C"/>
</dbReference>
<evidence type="ECO:0000313" key="15">
    <source>
        <dbReference type="Proteomes" id="UP000562984"/>
    </source>
</evidence>
<accession>A0A849AIN5</accession>
<comment type="catalytic activity">
    <reaction evidence="10">
        <text>an acyl-CoA + a 1,2-diacyl-sn-glycerol = a triacyl-sn-glycerol + CoA</text>
        <dbReference type="Rhea" id="RHEA:10868"/>
        <dbReference type="ChEBI" id="CHEBI:17815"/>
        <dbReference type="ChEBI" id="CHEBI:57287"/>
        <dbReference type="ChEBI" id="CHEBI:58342"/>
        <dbReference type="ChEBI" id="CHEBI:64615"/>
        <dbReference type="EC" id="2.3.1.20"/>
    </reaction>
</comment>
<feature type="domain" description="O-acyltransferase WSD1 C-terminal" evidence="13">
    <location>
        <begin position="372"/>
        <end position="519"/>
    </location>
</feature>
<dbReference type="GO" id="GO:0005886">
    <property type="term" value="C:plasma membrane"/>
    <property type="evidence" value="ECO:0007669"/>
    <property type="project" value="TreeGrafter"/>
</dbReference>
<evidence type="ECO:0000256" key="8">
    <source>
        <dbReference type="ARBA" id="ARBA00023098"/>
    </source>
</evidence>